<sequence>MLAPPAQIPGLLALVFGARVRGTSTIATGQHPVTIPFPELSLGALNPQPTVLETGLNVPEFSASDLISDQFACN</sequence>
<proteinExistence type="predicted"/>
<comment type="caution">
    <text evidence="1">The sequence shown here is derived from an EMBL/GenBank/DDBJ whole genome shotgun (WGS) entry which is preliminary data.</text>
</comment>
<accession>A0A8H5D4V2</accession>
<dbReference type="EMBL" id="JAACJN010000268">
    <property type="protein sequence ID" value="KAF5353630.1"/>
    <property type="molecule type" value="Genomic_DNA"/>
</dbReference>
<dbReference type="AlphaFoldDB" id="A0A8H5D4V2"/>
<name>A0A8H5D4V2_9AGAR</name>
<reference evidence="1 2" key="1">
    <citation type="journal article" date="2020" name="ISME J.">
        <title>Uncovering the hidden diversity of litter-decomposition mechanisms in mushroom-forming fungi.</title>
        <authorList>
            <person name="Floudas D."/>
            <person name="Bentzer J."/>
            <person name="Ahren D."/>
            <person name="Johansson T."/>
            <person name="Persson P."/>
            <person name="Tunlid A."/>
        </authorList>
    </citation>
    <scope>NUCLEOTIDE SEQUENCE [LARGE SCALE GENOMIC DNA]</scope>
    <source>
        <strain evidence="1 2">CBS 406.79</strain>
    </source>
</reference>
<organism evidence="1 2">
    <name type="scientific">Collybiopsis confluens</name>
    <dbReference type="NCBI Taxonomy" id="2823264"/>
    <lineage>
        <taxon>Eukaryota</taxon>
        <taxon>Fungi</taxon>
        <taxon>Dikarya</taxon>
        <taxon>Basidiomycota</taxon>
        <taxon>Agaricomycotina</taxon>
        <taxon>Agaricomycetes</taxon>
        <taxon>Agaricomycetidae</taxon>
        <taxon>Agaricales</taxon>
        <taxon>Marasmiineae</taxon>
        <taxon>Omphalotaceae</taxon>
        <taxon>Collybiopsis</taxon>
    </lineage>
</organism>
<keyword evidence="2" id="KW-1185">Reference proteome</keyword>
<evidence type="ECO:0000313" key="1">
    <source>
        <dbReference type="EMBL" id="KAF5353630.1"/>
    </source>
</evidence>
<gene>
    <name evidence="1" type="ORF">D9757_012450</name>
</gene>
<protein>
    <submittedName>
        <fullName evidence="1">Uncharacterized protein</fullName>
    </submittedName>
</protein>
<evidence type="ECO:0000313" key="2">
    <source>
        <dbReference type="Proteomes" id="UP000518752"/>
    </source>
</evidence>
<dbReference type="Proteomes" id="UP000518752">
    <property type="component" value="Unassembled WGS sequence"/>
</dbReference>